<sequence length="120" mass="13750">MAQTQGLHTEHMLNNASNTAGFFDNDMTSTSRLHGWQFKTPEEHQTESGIKSKLTGKYIFDCLDDIGQVNVPIDLGGEQLLAETVDRTEFIDLKRMLTMDEEVRITPEEVLNHDLWGWRI</sequence>
<dbReference type="AlphaFoldDB" id="N6TSQ3"/>
<evidence type="ECO:0000313" key="1">
    <source>
        <dbReference type="EMBL" id="ENN71371.1"/>
    </source>
</evidence>
<dbReference type="Gene3D" id="1.10.510.10">
    <property type="entry name" value="Transferase(Phosphotransferase) domain 1"/>
    <property type="match status" value="1"/>
</dbReference>
<reference evidence="1" key="1">
    <citation type="journal article" date="2013" name="Genome Biol.">
        <title>Draft genome of the mountain pine beetle, Dendroctonus ponderosae Hopkins, a major forest pest.</title>
        <authorList>
            <person name="Keeling C.I."/>
            <person name="Yuen M.M."/>
            <person name="Liao N.Y."/>
            <person name="Docking T.R."/>
            <person name="Chan S.K."/>
            <person name="Taylor G.A."/>
            <person name="Palmquist D.L."/>
            <person name="Jackman S.D."/>
            <person name="Nguyen A."/>
            <person name="Li M."/>
            <person name="Henderson H."/>
            <person name="Janes J.K."/>
            <person name="Zhao Y."/>
            <person name="Pandoh P."/>
            <person name="Moore R."/>
            <person name="Sperling F.A."/>
            <person name="Huber D.P."/>
            <person name="Birol I."/>
            <person name="Jones S.J."/>
            <person name="Bohlmann J."/>
        </authorList>
    </citation>
    <scope>NUCLEOTIDE SEQUENCE</scope>
</reference>
<dbReference type="OMA" id="HESETCV"/>
<dbReference type="EMBL" id="KB741273">
    <property type="protein sequence ID" value="ENN71371.1"/>
    <property type="molecule type" value="Genomic_DNA"/>
</dbReference>
<proteinExistence type="predicted"/>
<protein>
    <submittedName>
        <fullName evidence="1">Uncharacterized protein</fullName>
    </submittedName>
</protein>
<organism evidence="1">
    <name type="scientific">Dendroctonus ponderosae</name>
    <name type="common">Mountain pine beetle</name>
    <dbReference type="NCBI Taxonomy" id="77166"/>
    <lineage>
        <taxon>Eukaryota</taxon>
        <taxon>Metazoa</taxon>
        <taxon>Ecdysozoa</taxon>
        <taxon>Arthropoda</taxon>
        <taxon>Hexapoda</taxon>
        <taxon>Insecta</taxon>
        <taxon>Pterygota</taxon>
        <taxon>Neoptera</taxon>
        <taxon>Endopterygota</taxon>
        <taxon>Coleoptera</taxon>
        <taxon>Polyphaga</taxon>
        <taxon>Cucujiformia</taxon>
        <taxon>Curculionidae</taxon>
        <taxon>Scolytinae</taxon>
        <taxon>Dendroctonus</taxon>
    </lineage>
</organism>
<dbReference type="HOGENOM" id="CLU_2051979_0_0_1"/>
<accession>N6TSQ3</accession>
<dbReference type="OrthoDB" id="10030361at2759"/>
<feature type="non-terminal residue" evidence="1">
    <location>
        <position position="1"/>
    </location>
</feature>
<name>N6TSQ3_DENPD</name>
<gene>
    <name evidence="1" type="ORF">YQE_11944</name>
</gene>